<accession>A0A3B0RWP4</accession>
<dbReference type="AlphaFoldDB" id="A0A3B0RWP4"/>
<evidence type="ECO:0000313" key="2">
    <source>
        <dbReference type="EMBL" id="VAV96429.1"/>
    </source>
</evidence>
<gene>
    <name evidence="2" type="ORF">MNBD_ALPHA06-614</name>
</gene>
<feature type="compositionally biased region" description="Basic and acidic residues" evidence="1">
    <location>
        <begin position="17"/>
        <end position="28"/>
    </location>
</feature>
<evidence type="ECO:0000256" key="1">
    <source>
        <dbReference type="SAM" id="MobiDB-lite"/>
    </source>
</evidence>
<sequence>MNFVRYTRSVNSSLRRNDDKLLAKKTKENQSNGQTSSPLRQLRCHLPRKRWRKKVKLVSSPACGGGALPKTLAGWWGDIRSFGSKFLAPCILLLSACTTFPDTPPPTYSLARDKSSNFAELALACVTREYPNKISHVLQSDADARTPKDLHPAFYGCFDWHSSVHGHWLLVRLLRDAPDAAFAKAAIAALDANLTSENILREIEYLTATGRASFERPYGLAWILQLATELREWDDPKAKKWLQALAPLEAASAQRFTKWTAQLAYPIRTGTHHSSAFAFALALDWARTAADEPLEQEIYLASLQFYARDENCPIGFEPSGEDFLSPCLMEADLMRRVLTEEQFSIWLSRALPGIPKTGRSNWLEPARIGDITDSKSVHLEGLNLSRAWNLEMIALALPKTDRRRNSLFAAALAHRQATALSQTGQDYSGGHWLGSFATYLATGRGVSNKAHVAK</sequence>
<reference evidence="2" key="1">
    <citation type="submission" date="2018-06" db="EMBL/GenBank/DDBJ databases">
        <authorList>
            <person name="Zhirakovskaya E."/>
        </authorList>
    </citation>
    <scope>NUCLEOTIDE SEQUENCE</scope>
</reference>
<evidence type="ECO:0008006" key="3">
    <source>
        <dbReference type="Google" id="ProtNLM"/>
    </source>
</evidence>
<dbReference type="InterPro" id="IPR021365">
    <property type="entry name" value="DUF2891"/>
</dbReference>
<name>A0A3B0RWP4_9ZZZZ</name>
<dbReference type="EMBL" id="UOEE01000223">
    <property type="protein sequence ID" value="VAV96429.1"/>
    <property type="molecule type" value="Genomic_DNA"/>
</dbReference>
<proteinExistence type="predicted"/>
<dbReference type="Pfam" id="PF11199">
    <property type="entry name" value="DUF2891"/>
    <property type="match status" value="1"/>
</dbReference>
<protein>
    <recommendedName>
        <fullName evidence="3">DUF2891 domain-containing protein</fullName>
    </recommendedName>
</protein>
<feature type="region of interest" description="Disordered" evidence="1">
    <location>
        <begin position="17"/>
        <end position="38"/>
    </location>
</feature>
<organism evidence="2">
    <name type="scientific">hydrothermal vent metagenome</name>
    <dbReference type="NCBI Taxonomy" id="652676"/>
    <lineage>
        <taxon>unclassified sequences</taxon>
        <taxon>metagenomes</taxon>
        <taxon>ecological metagenomes</taxon>
    </lineage>
</organism>
<feature type="compositionally biased region" description="Polar residues" evidence="1">
    <location>
        <begin position="29"/>
        <end position="38"/>
    </location>
</feature>